<dbReference type="InterPro" id="IPR013260">
    <property type="entry name" value="mRNA_splic_SYF2"/>
</dbReference>
<feature type="compositionally biased region" description="Low complexity" evidence="10">
    <location>
        <begin position="40"/>
        <end position="53"/>
    </location>
</feature>
<evidence type="ECO:0000256" key="4">
    <source>
        <dbReference type="ARBA" id="ARBA00014745"/>
    </source>
</evidence>
<dbReference type="GO" id="GO:0000398">
    <property type="term" value="P:mRNA splicing, via spliceosome"/>
    <property type="evidence" value="ECO:0007669"/>
    <property type="project" value="UniProtKB-UniRule"/>
</dbReference>
<protein>
    <recommendedName>
        <fullName evidence="4 9">Pre-mRNA-splicing factor SYF2</fullName>
    </recommendedName>
</protein>
<dbReference type="Proteomes" id="UP000799428">
    <property type="component" value="Unassembled WGS sequence"/>
</dbReference>
<evidence type="ECO:0000256" key="9">
    <source>
        <dbReference type="RuleBase" id="RU367148"/>
    </source>
</evidence>
<evidence type="ECO:0000256" key="10">
    <source>
        <dbReference type="SAM" id="MobiDB-lite"/>
    </source>
</evidence>
<comment type="subunit">
    <text evidence="9">May be part of a spliceosome complex.</text>
</comment>
<comment type="function">
    <text evidence="1 9">Involved in pre-mRNA splicing.</text>
</comment>
<evidence type="ECO:0000313" key="12">
    <source>
        <dbReference type="Proteomes" id="UP000799428"/>
    </source>
</evidence>
<dbReference type="GO" id="GO:0071014">
    <property type="term" value="C:post-mRNA release spliceosomal complex"/>
    <property type="evidence" value="ECO:0007669"/>
    <property type="project" value="TreeGrafter"/>
</dbReference>
<keyword evidence="12" id="KW-1185">Reference proteome</keyword>
<feature type="compositionally biased region" description="Polar residues" evidence="10">
    <location>
        <begin position="7"/>
        <end position="24"/>
    </location>
</feature>
<feature type="compositionally biased region" description="Basic and acidic residues" evidence="10">
    <location>
        <begin position="58"/>
        <end position="78"/>
    </location>
</feature>
<proteinExistence type="inferred from homology"/>
<reference evidence="11" key="1">
    <citation type="journal article" date="2020" name="Stud. Mycol.">
        <title>101 Dothideomycetes genomes: a test case for predicting lifestyles and emergence of pathogens.</title>
        <authorList>
            <person name="Haridas S."/>
            <person name="Albert R."/>
            <person name="Binder M."/>
            <person name="Bloem J."/>
            <person name="Labutti K."/>
            <person name="Salamov A."/>
            <person name="Andreopoulos B."/>
            <person name="Baker S."/>
            <person name="Barry K."/>
            <person name="Bills G."/>
            <person name="Bluhm B."/>
            <person name="Cannon C."/>
            <person name="Castanera R."/>
            <person name="Culley D."/>
            <person name="Daum C."/>
            <person name="Ezra D."/>
            <person name="Gonzalez J."/>
            <person name="Henrissat B."/>
            <person name="Kuo A."/>
            <person name="Liang C."/>
            <person name="Lipzen A."/>
            <person name="Lutzoni F."/>
            <person name="Magnuson J."/>
            <person name="Mondo S."/>
            <person name="Nolan M."/>
            <person name="Ohm R."/>
            <person name="Pangilinan J."/>
            <person name="Park H.-J."/>
            <person name="Ramirez L."/>
            <person name="Alfaro M."/>
            <person name="Sun H."/>
            <person name="Tritt A."/>
            <person name="Yoshinaga Y."/>
            <person name="Zwiers L.-H."/>
            <person name="Turgeon B."/>
            <person name="Goodwin S."/>
            <person name="Spatafora J."/>
            <person name="Crous P."/>
            <person name="Grigoriev I."/>
        </authorList>
    </citation>
    <scope>NUCLEOTIDE SEQUENCE</scope>
    <source>
        <strain evidence="11">CBS 279.74</strain>
    </source>
</reference>
<keyword evidence="5 9" id="KW-0507">mRNA processing</keyword>
<evidence type="ECO:0000256" key="5">
    <source>
        <dbReference type="ARBA" id="ARBA00022664"/>
    </source>
</evidence>
<accession>A0A6G1JW74</accession>
<feature type="region of interest" description="Disordered" evidence="10">
    <location>
        <begin position="1"/>
        <end position="83"/>
    </location>
</feature>
<sequence>MADTTKAESPTSENASPKMSSESMTLVEAAPPSPQPTDPKAALAARMARFKALQSAKETGRKATEKEVRDAQDRESRMSKLATLRTASDKAAYKLLKSDDPDFERKRNWDYTVEESEKWDKRVNKKSRNRDAVAFSDFRGEANKVYKRQIRQMTKVDKDEYAKNKGETLQRQVQQGLLELVETEDGDVFTVDKMGRINTPAEENYSCDHKPSKEAIDRLVGDLDKGERARLKARAARGQEDADEMGDVTYINQKNKQFNEKLARFYNKYTSEIRDSFERGTAI</sequence>
<name>A0A6G1JW74_9PLEO</name>
<keyword evidence="8 9" id="KW-0539">Nucleus</keyword>
<gene>
    <name evidence="11" type="ORF">K504DRAFT_472340</name>
</gene>
<dbReference type="EMBL" id="MU005782">
    <property type="protein sequence ID" value="KAF2704583.1"/>
    <property type="molecule type" value="Genomic_DNA"/>
</dbReference>
<keyword evidence="7 9" id="KW-0508">mRNA splicing</keyword>
<dbReference type="AlphaFoldDB" id="A0A6G1JW74"/>
<evidence type="ECO:0000256" key="7">
    <source>
        <dbReference type="ARBA" id="ARBA00023187"/>
    </source>
</evidence>
<evidence type="ECO:0000256" key="3">
    <source>
        <dbReference type="ARBA" id="ARBA00010028"/>
    </source>
</evidence>
<evidence type="ECO:0000256" key="8">
    <source>
        <dbReference type="ARBA" id="ARBA00023242"/>
    </source>
</evidence>
<dbReference type="Pfam" id="PF08231">
    <property type="entry name" value="SYF2"/>
    <property type="match status" value="1"/>
</dbReference>
<dbReference type="PANTHER" id="PTHR13264:SF5">
    <property type="entry name" value="PRE-MRNA-SPLICING FACTOR SYF2"/>
    <property type="match status" value="1"/>
</dbReference>
<evidence type="ECO:0000256" key="1">
    <source>
        <dbReference type="ARBA" id="ARBA00003777"/>
    </source>
</evidence>
<comment type="subcellular location">
    <subcellularLocation>
        <location evidence="2 9">Nucleus</location>
    </subcellularLocation>
</comment>
<dbReference type="OrthoDB" id="199717at2759"/>
<comment type="similarity">
    <text evidence="3 9">Belongs to the SYF2 family.</text>
</comment>
<organism evidence="11 12">
    <name type="scientific">Pleomassaria siparia CBS 279.74</name>
    <dbReference type="NCBI Taxonomy" id="1314801"/>
    <lineage>
        <taxon>Eukaryota</taxon>
        <taxon>Fungi</taxon>
        <taxon>Dikarya</taxon>
        <taxon>Ascomycota</taxon>
        <taxon>Pezizomycotina</taxon>
        <taxon>Dothideomycetes</taxon>
        <taxon>Pleosporomycetidae</taxon>
        <taxon>Pleosporales</taxon>
        <taxon>Pleomassariaceae</taxon>
        <taxon>Pleomassaria</taxon>
    </lineage>
</organism>
<evidence type="ECO:0000256" key="2">
    <source>
        <dbReference type="ARBA" id="ARBA00004123"/>
    </source>
</evidence>
<evidence type="ECO:0000256" key="6">
    <source>
        <dbReference type="ARBA" id="ARBA00022728"/>
    </source>
</evidence>
<keyword evidence="6 9" id="KW-0747">Spliceosome</keyword>
<evidence type="ECO:0000313" key="11">
    <source>
        <dbReference type="EMBL" id="KAF2704583.1"/>
    </source>
</evidence>
<dbReference type="GO" id="GO:0000974">
    <property type="term" value="C:Prp19 complex"/>
    <property type="evidence" value="ECO:0007669"/>
    <property type="project" value="TreeGrafter"/>
</dbReference>
<dbReference type="PANTHER" id="PTHR13264">
    <property type="entry name" value="GCIP-INTERACTING PROTEIN P29"/>
    <property type="match status" value="1"/>
</dbReference>
<dbReference type="GO" id="GO:0071013">
    <property type="term" value="C:catalytic step 2 spliceosome"/>
    <property type="evidence" value="ECO:0007669"/>
    <property type="project" value="TreeGrafter"/>
</dbReference>